<dbReference type="PROSITE" id="PS00178">
    <property type="entry name" value="AA_TRNA_LIGASE_I"/>
    <property type="match status" value="1"/>
</dbReference>
<keyword evidence="7 11" id="KW-0067">ATP-binding</keyword>
<dbReference type="CDD" id="cd07956">
    <property type="entry name" value="Anticodon_Ia_Arg"/>
    <property type="match status" value="1"/>
</dbReference>
<evidence type="ECO:0000256" key="7">
    <source>
        <dbReference type="ARBA" id="ARBA00022840"/>
    </source>
</evidence>
<dbReference type="Gene3D" id="1.10.730.10">
    <property type="entry name" value="Isoleucyl-tRNA Synthetase, Domain 1"/>
    <property type="match status" value="1"/>
</dbReference>
<organism evidence="15 16">
    <name type="scientific">Streptomyces davaonensis (strain DSM 101723 / JCM 4913 / KCC S-0913 / 768)</name>
    <dbReference type="NCBI Taxonomy" id="1214101"/>
    <lineage>
        <taxon>Bacteria</taxon>
        <taxon>Bacillati</taxon>
        <taxon>Actinomycetota</taxon>
        <taxon>Actinomycetes</taxon>
        <taxon>Kitasatosporales</taxon>
        <taxon>Streptomycetaceae</taxon>
        <taxon>Streptomyces</taxon>
    </lineage>
</organism>
<dbReference type="SUPFAM" id="SSF47323">
    <property type="entry name" value="Anticodon-binding domain of a subclass of class I aminoacyl-tRNA synthetases"/>
    <property type="match status" value="1"/>
</dbReference>
<dbReference type="GO" id="GO:0005524">
    <property type="term" value="F:ATP binding"/>
    <property type="evidence" value="ECO:0007669"/>
    <property type="project" value="UniProtKB-UniRule"/>
</dbReference>
<dbReference type="EC" id="6.1.1.19" evidence="11"/>
<keyword evidence="9 11" id="KW-0030">Aminoacyl-tRNA synthetase</keyword>
<dbReference type="CDD" id="cd00671">
    <property type="entry name" value="ArgRS_core"/>
    <property type="match status" value="1"/>
</dbReference>
<dbReference type="Pfam" id="PF00750">
    <property type="entry name" value="tRNA-synt_1d"/>
    <property type="match status" value="1"/>
</dbReference>
<dbReference type="GO" id="GO:0005737">
    <property type="term" value="C:cytoplasm"/>
    <property type="evidence" value="ECO:0007669"/>
    <property type="project" value="UniProtKB-SubCell"/>
</dbReference>
<comment type="subunit">
    <text evidence="3 11">Monomer.</text>
</comment>
<dbReference type="PATRIC" id="fig|1214101.3.peg.4017"/>
<dbReference type="PRINTS" id="PR01038">
    <property type="entry name" value="TRNASYNTHARG"/>
</dbReference>
<dbReference type="InterPro" id="IPR001412">
    <property type="entry name" value="aa-tRNA-synth_I_CS"/>
</dbReference>
<evidence type="ECO:0000259" key="14">
    <source>
        <dbReference type="SMART" id="SM01016"/>
    </source>
</evidence>
<dbReference type="Gene3D" id="3.40.50.620">
    <property type="entry name" value="HUPs"/>
    <property type="match status" value="1"/>
</dbReference>
<name>K4R5L8_STRDJ</name>
<evidence type="ECO:0000256" key="1">
    <source>
        <dbReference type="ARBA" id="ARBA00004496"/>
    </source>
</evidence>
<dbReference type="RefSeq" id="WP_015658698.1">
    <property type="nucleotide sequence ID" value="NC_020504.1"/>
</dbReference>
<dbReference type="InterPro" id="IPR014729">
    <property type="entry name" value="Rossmann-like_a/b/a_fold"/>
</dbReference>
<dbReference type="SMART" id="SM01016">
    <property type="entry name" value="Arg_tRNA_synt_N"/>
    <property type="match status" value="1"/>
</dbReference>
<keyword evidence="6 11" id="KW-0547">Nucleotide-binding</keyword>
<proteinExistence type="inferred from homology"/>
<dbReference type="InterPro" id="IPR036695">
    <property type="entry name" value="Arg-tRNA-synth_N_sf"/>
</dbReference>
<dbReference type="PANTHER" id="PTHR11956">
    <property type="entry name" value="ARGINYL-TRNA SYNTHETASE"/>
    <property type="match status" value="1"/>
</dbReference>
<dbReference type="InterPro" id="IPR009080">
    <property type="entry name" value="tRNAsynth_Ia_anticodon-bd"/>
</dbReference>
<protein>
    <recommendedName>
        <fullName evidence="11">Arginine--tRNA ligase</fullName>
        <ecNumber evidence="11">6.1.1.19</ecNumber>
    </recommendedName>
    <alternativeName>
        <fullName evidence="11">Arginyl-tRNA synthetase</fullName>
        <shortName evidence="11">ArgRS</shortName>
    </alternativeName>
</protein>
<keyword evidence="4 11" id="KW-0963">Cytoplasm</keyword>
<dbReference type="HAMAP" id="MF_00123">
    <property type="entry name" value="Arg_tRNA_synth"/>
    <property type="match status" value="1"/>
</dbReference>
<accession>K4R5L8</accession>
<evidence type="ECO:0000256" key="2">
    <source>
        <dbReference type="ARBA" id="ARBA00005594"/>
    </source>
</evidence>
<dbReference type="FunFam" id="1.10.730.10:FF:000008">
    <property type="entry name" value="Arginine--tRNA ligase"/>
    <property type="match status" value="1"/>
</dbReference>
<dbReference type="EMBL" id="HE971709">
    <property type="protein sequence ID" value="CCK28345.1"/>
    <property type="molecule type" value="Genomic_DNA"/>
</dbReference>
<dbReference type="NCBIfam" id="TIGR00456">
    <property type="entry name" value="argS"/>
    <property type="match status" value="1"/>
</dbReference>
<evidence type="ECO:0000313" key="15">
    <source>
        <dbReference type="EMBL" id="CCK28345.1"/>
    </source>
</evidence>
<evidence type="ECO:0000313" key="16">
    <source>
        <dbReference type="Proteomes" id="UP000008043"/>
    </source>
</evidence>
<evidence type="ECO:0000256" key="3">
    <source>
        <dbReference type="ARBA" id="ARBA00011245"/>
    </source>
</evidence>
<dbReference type="SMART" id="SM00836">
    <property type="entry name" value="DALR_1"/>
    <property type="match status" value="1"/>
</dbReference>
<dbReference type="eggNOG" id="COG0018">
    <property type="taxonomic scope" value="Bacteria"/>
</dbReference>
<evidence type="ECO:0000256" key="4">
    <source>
        <dbReference type="ARBA" id="ARBA00022490"/>
    </source>
</evidence>
<feature type="domain" description="Arginyl tRNA synthetase N-terminal" evidence="14">
    <location>
        <begin position="9"/>
        <end position="88"/>
    </location>
</feature>
<evidence type="ECO:0000259" key="13">
    <source>
        <dbReference type="SMART" id="SM00836"/>
    </source>
</evidence>
<comment type="similarity">
    <text evidence="2 11 12">Belongs to the class-I aminoacyl-tRNA synthetase family.</text>
</comment>
<feature type="short sequence motif" description="'HIGH' region" evidence="11">
    <location>
        <begin position="124"/>
        <end position="134"/>
    </location>
</feature>
<dbReference type="InterPro" id="IPR035684">
    <property type="entry name" value="ArgRS_core"/>
</dbReference>
<dbReference type="FunFam" id="3.40.50.620:FF:000030">
    <property type="entry name" value="Arginine--tRNA ligase"/>
    <property type="match status" value="1"/>
</dbReference>
<dbReference type="GO" id="GO:0006420">
    <property type="term" value="P:arginyl-tRNA aminoacylation"/>
    <property type="evidence" value="ECO:0007669"/>
    <property type="project" value="UniProtKB-UniRule"/>
</dbReference>
<evidence type="ECO:0000256" key="11">
    <source>
        <dbReference type="HAMAP-Rule" id="MF_00123"/>
    </source>
</evidence>
<evidence type="ECO:0000256" key="9">
    <source>
        <dbReference type="ARBA" id="ARBA00023146"/>
    </source>
</evidence>
<reference evidence="15 16" key="1">
    <citation type="journal article" date="2012" name="J. Bacteriol.">
        <title>Genome sequence of the bacterium Streptomyces davawensis JCM 4913 and heterologous production of the unique antibiotic roseoflavin.</title>
        <authorList>
            <person name="Jankowitsch F."/>
            <person name="Schwarz J."/>
            <person name="Ruckert C."/>
            <person name="Gust B."/>
            <person name="Szczepanowski R."/>
            <person name="Blom J."/>
            <person name="Pelzer S."/>
            <person name="Kalinowski J."/>
            <person name="Mack M."/>
        </authorList>
    </citation>
    <scope>NUCLEOTIDE SEQUENCE [LARGE SCALE GENOMIC DNA]</scope>
    <source>
        <strain evidence="16">DSM 101723 / JCM 4913 / KCC S-0913 / 768</strain>
    </source>
</reference>
<dbReference type="Proteomes" id="UP000008043">
    <property type="component" value="Chromosome"/>
</dbReference>
<evidence type="ECO:0000256" key="10">
    <source>
        <dbReference type="ARBA" id="ARBA00049339"/>
    </source>
</evidence>
<evidence type="ECO:0000256" key="6">
    <source>
        <dbReference type="ARBA" id="ARBA00022741"/>
    </source>
</evidence>
<evidence type="ECO:0000256" key="12">
    <source>
        <dbReference type="RuleBase" id="RU363038"/>
    </source>
</evidence>
<evidence type="ECO:0000256" key="5">
    <source>
        <dbReference type="ARBA" id="ARBA00022598"/>
    </source>
</evidence>
<dbReference type="Pfam" id="PF05746">
    <property type="entry name" value="DALR_1"/>
    <property type="match status" value="1"/>
</dbReference>
<dbReference type="AlphaFoldDB" id="K4R5L8"/>
<keyword evidence="5 11" id="KW-0436">Ligase</keyword>
<dbReference type="InterPro" id="IPR001278">
    <property type="entry name" value="Arg-tRNA-ligase"/>
</dbReference>
<dbReference type="GO" id="GO:0004814">
    <property type="term" value="F:arginine-tRNA ligase activity"/>
    <property type="evidence" value="ECO:0007669"/>
    <property type="project" value="UniProtKB-UniRule"/>
</dbReference>
<dbReference type="InterPro" id="IPR005148">
    <property type="entry name" value="Arg-tRNA-synth_N"/>
</dbReference>
<dbReference type="KEGG" id="sdv:BN159_3966"/>
<comment type="subcellular location">
    <subcellularLocation>
        <location evidence="1 11">Cytoplasm</location>
    </subcellularLocation>
</comment>
<dbReference type="PANTHER" id="PTHR11956:SF5">
    <property type="entry name" value="ARGININE--TRNA LIGASE, CYTOPLASMIC"/>
    <property type="match status" value="1"/>
</dbReference>
<dbReference type="SUPFAM" id="SSF52374">
    <property type="entry name" value="Nucleotidylyl transferase"/>
    <property type="match status" value="1"/>
</dbReference>
<dbReference type="Gene3D" id="3.30.1360.70">
    <property type="entry name" value="Arginyl tRNA synthetase N-terminal domain"/>
    <property type="match status" value="1"/>
</dbReference>
<dbReference type="SUPFAM" id="SSF55190">
    <property type="entry name" value="Arginyl-tRNA synthetase (ArgRS), N-terminal 'additional' domain"/>
    <property type="match status" value="1"/>
</dbReference>
<keyword evidence="16" id="KW-1185">Reference proteome</keyword>
<comment type="catalytic activity">
    <reaction evidence="10 11">
        <text>tRNA(Arg) + L-arginine + ATP = L-arginyl-tRNA(Arg) + AMP + diphosphate</text>
        <dbReference type="Rhea" id="RHEA:20301"/>
        <dbReference type="Rhea" id="RHEA-COMP:9658"/>
        <dbReference type="Rhea" id="RHEA-COMP:9673"/>
        <dbReference type="ChEBI" id="CHEBI:30616"/>
        <dbReference type="ChEBI" id="CHEBI:32682"/>
        <dbReference type="ChEBI" id="CHEBI:33019"/>
        <dbReference type="ChEBI" id="CHEBI:78442"/>
        <dbReference type="ChEBI" id="CHEBI:78513"/>
        <dbReference type="ChEBI" id="CHEBI:456215"/>
        <dbReference type="EC" id="6.1.1.19"/>
    </reaction>
</comment>
<dbReference type="HOGENOM" id="CLU_006406_5_1_11"/>
<dbReference type="STRING" id="1214101.BN159_3966"/>
<gene>
    <name evidence="11 15" type="primary">argS</name>
    <name evidence="15" type="ORF">BN159_3966</name>
</gene>
<dbReference type="Pfam" id="PF03485">
    <property type="entry name" value="Arg_tRNA_synt_N"/>
    <property type="match status" value="1"/>
</dbReference>
<keyword evidence="8 11" id="KW-0648">Protein biosynthesis</keyword>
<dbReference type="OrthoDB" id="9803211at2"/>
<feature type="domain" description="DALR anticodon binding" evidence="13">
    <location>
        <begin position="468"/>
        <end position="583"/>
    </location>
</feature>
<evidence type="ECO:0000256" key="8">
    <source>
        <dbReference type="ARBA" id="ARBA00022917"/>
    </source>
</evidence>
<sequence length="583" mass="63974">MASVTSLTDLVNQRLTSALSASLPEADADPLLRRSDRADFQANGILALAKKAKANPRELATQVVGNIVTGDVIKDVEVSGPGFLNVTVADSAITETLAARAADDRLGVPLKANAGITVIDYAQPNVAKEMHVGHLRSAVIGDALRGMLDFTGEKTIGRHHIGDWGTQFGMLIQHLIENPGELTPASEVDGAEAMSNLNRVYKASRAVFDSDDAFKERARKRVVALQSGDKETLELWQQFVDESKVYFYSVFEKLDMEIRDDEIVGESAYNDGMPETARLLEEMGVAVRSEGALVVFFDEIRGKDDQPVPLIVQKADGGFGYAASDLTAIRNRVTDLHATSLLYVVDVRQSLHFKMVFETARRAGWLTDEVTAHNMGYGTVLGADGKPFKTREGETVRLEDLLDEAVQRAAEVVREKSQDLTEDEIQERAAQVGIGAVKYADLSTSPNRDYKFDLDQMVSLNGDTSVYLQYAYARIQSILRKAGESKPAAHPELELAPAERALGLHLDGFGGTVFEAAAEYAPHKLAAYLYQLASLYTTFYDQCPVLKADTEEQKENRLFLCDLTARTLHQGMALLGIRTPERL</sequence>
<dbReference type="InterPro" id="IPR008909">
    <property type="entry name" value="DALR_anticod-bd"/>
</dbReference>